<evidence type="ECO:0000256" key="4">
    <source>
        <dbReference type="PROSITE-ProRule" id="PRU00169"/>
    </source>
</evidence>
<comment type="caution">
    <text evidence="9">The sequence shown here is derived from an EMBL/GenBank/DDBJ whole genome shotgun (WGS) entry which is preliminary data.</text>
</comment>
<dbReference type="GO" id="GO:0000156">
    <property type="term" value="F:phosphorelay response regulator activity"/>
    <property type="evidence" value="ECO:0007669"/>
    <property type="project" value="TreeGrafter"/>
</dbReference>
<dbReference type="CDD" id="cd00383">
    <property type="entry name" value="trans_reg_C"/>
    <property type="match status" value="1"/>
</dbReference>
<dbReference type="InterPro" id="IPR039420">
    <property type="entry name" value="WalR-like"/>
</dbReference>
<dbReference type="PROSITE" id="PS50110">
    <property type="entry name" value="RESPONSE_REGULATORY"/>
    <property type="match status" value="1"/>
</dbReference>
<evidence type="ECO:0000256" key="5">
    <source>
        <dbReference type="PROSITE-ProRule" id="PRU01091"/>
    </source>
</evidence>
<name>A0A4R5L4S5_9BURK</name>
<evidence type="ECO:0000256" key="3">
    <source>
        <dbReference type="ARBA" id="ARBA00023125"/>
    </source>
</evidence>
<dbReference type="GO" id="GO:0005829">
    <property type="term" value="C:cytosol"/>
    <property type="evidence" value="ECO:0007669"/>
    <property type="project" value="TreeGrafter"/>
</dbReference>
<dbReference type="Pfam" id="PF00072">
    <property type="entry name" value="Response_reg"/>
    <property type="match status" value="1"/>
</dbReference>
<dbReference type="SMART" id="SM00448">
    <property type="entry name" value="REC"/>
    <property type="match status" value="1"/>
</dbReference>
<evidence type="ECO:0000256" key="2">
    <source>
        <dbReference type="ARBA" id="ARBA00023012"/>
    </source>
</evidence>
<dbReference type="PROSITE" id="PS51755">
    <property type="entry name" value="OMPR_PHOB"/>
    <property type="match status" value="1"/>
</dbReference>
<dbReference type="SUPFAM" id="SSF46894">
    <property type="entry name" value="C-terminal effector domain of the bipartite response regulators"/>
    <property type="match status" value="1"/>
</dbReference>
<dbReference type="InterPro" id="IPR016032">
    <property type="entry name" value="Sig_transdc_resp-reg_C-effctor"/>
</dbReference>
<sequence length="262" mass="29569">MRIAVLDDDPSQLQFVSEALTAAGHDCHVFAEGRALIHRMQREIFDLVTLDWNVVDVQADAVLAWIRKNCDLYLPVLFVTSSTRKRDVVYALNAGADDYVTKPIAAPQLVARVSSLLHRTDRHETVATSLQFGEYLFDLRKGRLYREGTHLPVTKKEFKLALLLFRNFARPLSRAHILETIWKHFTDIPSRTLDTHIATVRVKLGLRPENGYCIVPIYGYGYRLEKLEAAPASSQSLKSRLNVSEMKSGAAPESQSTAHVLK</sequence>
<dbReference type="GO" id="GO:0006355">
    <property type="term" value="P:regulation of DNA-templated transcription"/>
    <property type="evidence" value="ECO:0007669"/>
    <property type="project" value="InterPro"/>
</dbReference>
<gene>
    <name evidence="9" type="ORF">E1N52_38490</name>
</gene>
<keyword evidence="3 5" id="KW-0238">DNA-binding</keyword>
<dbReference type="AlphaFoldDB" id="A0A4R5L4S5"/>
<dbReference type="Gene3D" id="3.40.50.2300">
    <property type="match status" value="1"/>
</dbReference>
<feature type="modified residue" description="4-aspartylphosphate" evidence="4">
    <location>
        <position position="51"/>
    </location>
</feature>
<feature type="region of interest" description="Disordered" evidence="6">
    <location>
        <begin position="243"/>
        <end position="262"/>
    </location>
</feature>
<dbReference type="EMBL" id="SMOD01000055">
    <property type="protein sequence ID" value="TDG02694.1"/>
    <property type="molecule type" value="Genomic_DNA"/>
</dbReference>
<proteinExistence type="predicted"/>
<evidence type="ECO:0000259" key="7">
    <source>
        <dbReference type="PROSITE" id="PS50110"/>
    </source>
</evidence>
<dbReference type="RefSeq" id="WP_133189806.1">
    <property type="nucleotide sequence ID" value="NZ_SMOD01000055.1"/>
</dbReference>
<dbReference type="Gene3D" id="1.10.10.10">
    <property type="entry name" value="Winged helix-like DNA-binding domain superfamily/Winged helix DNA-binding domain"/>
    <property type="match status" value="1"/>
</dbReference>
<dbReference type="InterPro" id="IPR036388">
    <property type="entry name" value="WH-like_DNA-bd_sf"/>
</dbReference>
<reference evidence="9 10" key="1">
    <citation type="submission" date="2019-03" db="EMBL/GenBank/DDBJ databases">
        <title>Paraburkholderia sp. isolated from native Mimosa gymnas in Guartela State Park, Brazil.</title>
        <authorList>
            <person name="Paulitsch F."/>
            <person name="Hungria M."/>
            <person name="Delamuta J.R.M."/>
            <person name="Ribeiro R.A."/>
            <person name="Dall'Agnol R."/>
            <person name="Silva J.S.B."/>
        </authorList>
    </citation>
    <scope>NUCLEOTIDE SEQUENCE [LARGE SCALE GENOMIC DNA]</scope>
    <source>
        <strain evidence="9 10">CNPSo 3008</strain>
    </source>
</reference>
<dbReference type="SUPFAM" id="SSF52172">
    <property type="entry name" value="CheY-like"/>
    <property type="match status" value="1"/>
</dbReference>
<dbReference type="OrthoDB" id="9802426at2"/>
<dbReference type="PANTHER" id="PTHR48111:SF40">
    <property type="entry name" value="PHOSPHATE REGULON TRANSCRIPTIONAL REGULATORY PROTEIN PHOB"/>
    <property type="match status" value="1"/>
</dbReference>
<evidence type="ECO:0000313" key="9">
    <source>
        <dbReference type="EMBL" id="TDG02694.1"/>
    </source>
</evidence>
<dbReference type="InterPro" id="IPR011006">
    <property type="entry name" value="CheY-like_superfamily"/>
</dbReference>
<evidence type="ECO:0000313" key="10">
    <source>
        <dbReference type="Proteomes" id="UP000295606"/>
    </source>
</evidence>
<keyword evidence="1 4" id="KW-0597">Phosphoprotein</keyword>
<dbReference type="SMART" id="SM00862">
    <property type="entry name" value="Trans_reg_C"/>
    <property type="match status" value="1"/>
</dbReference>
<keyword evidence="2" id="KW-0902">Two-component regulatory system</keyword>
<evidence type="ECO:0000259" key="8">
    <source>
        <dbReference type="PROSITE" id="PS51755"/>
    </source>
</evidence>
<feature type="domain" description="OmpR/PhoB-type" evidence="8">
    <location>
        <begin position="127"/>
        <end position="226"/>
    </location>
</feature>
<dbReference type="GO" id="GO:0000976">
    <property type="term" value="F:transcription cis-regulatory region binding"/>
    <property type="evidence" value="ECO:0007669"/>
    <property type="project" value="TreeGrafter"/>
</dbReference>
<feature type="domain" description="Response regulatory" evidence="7">
    <location>
        <begin position="2"/>
        <end position="117"/>
    </location>
</feature>
<dbReference type="GO" id="GO:0032993">
    <property type="term" value="C:protein-DNA complex"/>
    <property type="evidence" value="ECO:0007669"/>
    <property type="project" value="TreeGrafter"/>
</dbReference>
<accession>A0A4R5L4S5</accession>
<evidence type="ECO:0000256" key="6">
    <source>
        <dbReference type="SAM" id="MobiDB-lite"/>
    </source>
</evidence>
<feature type="compositionally biased region" description="Polar residues" evidence="6">
    <location>
        <begin position="253"/>
        <end position="262"/>
    </location>
</feature>
<protein>
    <submittedName>
        <fullName evidence="9">Response regulator transcription factor</fullName>
    </submittedName>
</protein>
<dbReference type="Pfam" id="PF00486">
    <property type="entry name" value="Trans_reg_C"/>
    <property type="match status" value="1"/>
</dbReference>
<feature type="DNA-binding region" description="OmpR/PhoB-type" evidence="5">
    <location>
        <begin position="127"/>
        <end position="226"/>
    </location>
</feature>
<evidence type="ECO:0000256" key="1">
    <source>
        <dbReference type="ARBA" id="ARBA00022553"/>
    </source>
</evidence>
<dbReference type="InterPro" id="IPR001867">
    <property type="entry name" value="OmpR/PhoB-type_DNA-bd"/>
</dbReference>
<dbReference type="Proteomes" id="UP000295606">
    <property type="component" value="Unassembled WGS sequence"/>
</dbReference>
<dbReference type="InterPro" id="IPR001789">
    <property type="entry name" value="Sig_transdc_resp-reg_receiver"/>
</dbReference>
<dbReference type="PANTHER" id="PTHR48111">
    <property type="entry name" value="REGULATOR OF RPOS"/>
    <property type="match status" value="1"/>
</dbReference>
<organism evidence="9 10">
    <name type="scientific">Paraburkholderia guartelaensis</name>
    <dbReference type="NCBI Taxonomy" id="2546446"/>
    <lineage>
        <taxon>Bacteria</taxon>
        <taxon>Pseudomonadati</taxon>
        <taxon>Pseudomonadota</taxon>
        <taxon>Betaproteobacteria</taxon>
        <taxon>Burkholderiales</taxon>
        <taxon>Burkholderiaceae</taxon>
        <taxon>Paraburkholderia</taxon>
    </lineage>
</organism>